<feature type="coiled-coil region" evidence="1">
    <location>
        <begin position="126"/>
        <end position="160"/>
    </location>
</feature>
<keyword evidence="2" id="KW-0472">Membrane</keyword>
<feature type="transmembrane region" description="Helical" evidence="2">
    <location>
        <begin position="27"/>
        <end position="47"/>
    </location>
</feature>
<dbReference type="EMBL" id="CP138348">
    <property type="protein sequence ID" value="WPF89030.1"/>
    <property type="molecule type" value="Genomic_DNA"/>
</dbReference>
<feature type="transmembrane region" description="Helical" evidence="2">
    <location>
        <begin position="308"/>
        <end position="334"/>
    </location>
</feature>
<keyword evidence="1" id="KW-0175">Coiled coil</keyword>
<evidence type="ECO:0008006" key="4">
    <source>
        <dbReference type="Google" id="ProtNLM"/>
    </source>
</evidence>
<protein>
    <recommendedName>
        <fullName evidence="4">Zinc ribbon domain-containing protein</fullName>
    </recommendedName>
</protein>
<dbReference type="AlphaFoldDB" id="A0AAF0ZF02"/>
<accession>A0AAF0ZF02</accession>
<sequence length="405" mass="47452">MWNRIRDFIRVFFAKSRKIEDEPINKVSLIVIIIIDLFILGNVFYGLDDISRWPLSPTQAYPCYQSWQNYQEDSSSPDNYQFIRDFIGENQDSLSFNSVEENHLGKVSPLCLQYESLTQALNNNTNQNIVRRIDEKNTQIRLLEDKNKQIRQQYDSTLLEEIAGQPRELSINEIEAKTAKEELTNNQSNINLLTGEIKTLKGELLNKNESVALLNFVNSQDKFSQIKSSWERANFWYPTIQLLWQMVFLVPLIIISSLVHKWSDNKGYGLVSLMSWHLLVIFFIPLLIKLFEFLQIGFIFESLLNIVTILFGGLLFLVSYLYIFIIPLVGFLLIKFFQKFVFNPYTQASKRVEKSRCLRCGKKINHDTAYCPHCGFYQYQECSNCHNLTYKYLSYCYHCGTKQNN</sequence>
<gene>
    <name evidence="3" type="ORF">SAY89_01785</name>
</gene>
<reference evidence="3" key="1">
    <citation type="submission" date="2023-11" db="EMBL/GenBank/DDBJ databases">
        <title>Genome sequence of Cyanobacterium aponinum BCRC AL20115.</title>
        <authorList>
            <person name="Chang H.-Y."/>
            <person name="Lin K.-M."/>
            <person name="Hsueh H.-T."/>
            <person name="Chu H.-A."/>
            <person name="Kuo C.-H."/>
        </authorList>
    </citation>
    <scope>NUCLEOTIDE SEQUENCE</scope>
    <source>
        <strain evidence="3">AL20115</strain>
    </source>
</reference>
<feature type="transmembrane region" description="Helical" evidence="2">
    <location>
        <begin position="235"/>
        <end position="255"/>
    </location>
</feature>
<dbReference type="RefSeq" id="WP_320001714.1">
    <property type="nucleotide sequence ID" value="NZ_CP138348.1"/>
</dbReference>
<organism evidence="3">
    <name type="scientific">Cyanobacterium aponinum AL20115</name>
    <dbReference type="NCBI Taxonomy" id="3090662"/>
    <lineage>
        <taxon>Bacteria</taxon>
        <taxon>Bacillati</taxon>
        <taxon>Cyanobacteriota</taxon>
        <taxon>Cyanophyceae</taxon>
        <taxon>Oscillatoriophycideae</taxon>
        <taxon>Chroococcales</taxon>
        <taxon>Geminocystaceae</taxon>
        <taxon>Cyanobacterium</taxon>
    </lineage>
</organism>
<evidence type="ECO:0000313" key="3">
    <source>
        <dbReference type="EMBL" id="WPF89030.1"/>
    </source>
</evidence>
<keyword evidence="2" id="KW-1133">Transmembrane helix</keyword>
<feature type="transmembrane region" description="Helical" evidence="2">
    <location>
        <begin position="267"/>
        <end position="288"/>
    </location>
</feature>
<proteinExistence type="predicted"/>
<name>A0AAF0ZF02_9CHRO</name>
<keyword evidence="2" id="KW-0812">Transmembrane</keyword>
<evidence type="ECO:0000256" key="2">
    <source>
        <dbReference type="SAM" id="Phobius"/>
    </source>
</evidence>
<evidence type="ECO:0000256" key="1">
    <source>
        <dbReference type="SAM" id="Coils"/>
    </source>
</evidence>